<dbReference type="EC" id="5.6.2.4" evidence="10"/>
<dbReference type="InterPro" id="IPR001650">
    <property type="entry name" value="Helicase_C-like"/>
</dbReference>
<dbReference type="SMART" id="SM00487">
    <property type="entry name" value="DEXDc"/>
    <property type="match status" value="1"/>
</dbReference>
<evidence type="ECO:0000256" key="1">
    <source>
        <dbReference type="ARBA" id="ARBA00005446"/>
    </source>
</evidence>
<protein>
    <recommendedName>
        <fullName evidence="11">ATP-dependent DNA helicase RecQ</fullName>
        <ecNumber evidence="10">5.6.2.4</ecNumber>
    </recommendedName>
    <alternativeName>
        <fullName evidence="12">DNA 3'-5' helicase RecQ</fullName>
    </alternativeName>
</protein>
<keyword evidence="2" id="KW-0479">Metal-binding</keyword>
<keyword evidence="4" id="KW-0378">Hydrolase</keyword>
<evidence type="ECO:0000256" key="2">
    <source>
        <dbReference type="ARBA" id="ARBA00022723"/>
    </source>
</evidence>
<evidence type="ECO:0000256" key="5">
    <source>
        <dbReference type="ARBA" id="ARBA00022806"/>
    </source>
</evidence>
<dbReference type="SMART" id="SM00490">
    <property type="entry name" value="HELICc"/>
    <property type="match status" value="1"/>
</dbReference>
<reference evidence="16" key="1">
    <citation type="journal article" date="2019" name="Int. J. Syst. Evol. Microbiol.">
        <title>The Global Catalogue of Microorganisms (GCM) 10K type strain sequencing project: providing services to taxonomists for standard genome sequencing and annotation.</title>
        <authorList>
            <consortium name="The Broad Institute Genomics Platform"/>
            <consortium name="The Broad Institute Genome Sequencing Center for Infectious Disease"/>
            <person name="Wu L."/>
            <person name="Ma J."/>
        </authorList>
    </citation>
    <scope>NUCLEOTIDE SEQUENCE [LARGE SCALE GENOMIC DNA]</scope>
    <source>
        <strain evidence="16">CCUG 60527</strain>
    </source>
</reference>
<dbReference type="EMBL" id="JBHTJR010000050">
    <property type="protein sequence ID" value="MFD0993653.1"/>
    <property type="molecule type" value="Genomic_DNA"/>
</dbReference>
<evidence type="ECO:0000313" key="15">
    <source>
        <dbReference type="EMBL" id="MFD0993653.1"/>
    </source>
</evidence>
<feature type="domain" description="Helicase ATP-binding" evidence="13">
    <location>
        <begin position="25"/>
        <end position="193"/>
    </location>
</feature>
<dbReference type="InterPro" id="IPR004589">
    <property type="entry name" value="DNA_helicase_ATP-dep_RecQ"/>
</dbReference>
<evidence type="ECO:0000256" key="11">
    <source>
        <dbReference type="ARBA" id="ARBA00044535"/>
    </source>
</evidence>
<dbReference type="InterPro" id="IPR036388">
    <property type="entry name" value="WH-like_DNA-bd_sf"/>
</dbReference>
<evidence type="ECO:0000256" key="3">
    <source>
        <dbReference type="ARBA" id="ARBA00022741"/>
    </source>
</evidence>
<evidence type="ECO:0000313" key="16">
    <source>
        <dbReference type="Proteomes" id="UP001597062"/>
    </source>
</evidence>
<evidence type="ECO:0000259" key="14">
    <source>
        <dbReference type="PROSITE" id="PS51194"/>
    </source>
</evidence>
<dbReference type="RefSeq" id="WP_386108132.1">
    <property type="nucleotide sequence ID" value="NZ_JBHTJR010000050.1"/>
</dbReference>
<evidence type="ECO:0000256" key="4">
    <source>
        <dbReference type="ARBA" id="ARBA00022801"/>
    </source>
</evidence>
<dbReference type="InterPro" id="IPR014001">
    <property type="entry name" value="Helicase_ATP-bd"/>
</dbReference>
<feature type="domain" description="Helicase C-terminal" evidence="14">
    <location>
        <begin position="217"/>
        <end position="360"/>
    </location>
</feature>
<dbReference type="CDD" id="cd17920">
    <property type="entry name" value="DEXHc_RecQ"/>
    <property type="match status" value="1"/>
</dbReference>
<accession>A0ABW3JT24</accession>
<dbReference type="InterPro" id="IPR032284">
    <property type="entry name" value="RecQ_Zn-bd"/>
</dbReference>
<evidence type="ECO:0000256" key="12">
    <source>
        <dbReference type="ARBA" id="ARBA00044550"/>
    </source>
</evidence>
<dbReference type="Pfam" id="PF00270">
    <property type="entry name" value="DEAD"/>
    <property type="match status" value="1"/>
</dbReference>
<name>A0ABW3JT24_9FLAO</name>
<dbReference type="InterPro" id="IPR011545">
    <property type="entry name" value="DEAD/DEAH_box_helicase_dom"/>
</dbReference>
<dbReference type="Gene3D" id="3.40.50.300">
    <property type="entry name" value="P-loop containing nucleotide triphosphate hydrolases"/>
    <property type="match status" value="2"/>
</dbReference>
<dbReference type="GO" id="GO:0004386">
    <property type="term" value="F:helicase activity"/>
    <property type="evidence" value="ECO:0007669"/>
    <property type="project" value="UniProtKB-KW"/>
</dbReference>
<dbReference type="Pfam" id="PF16124">
    <property type="entry name" value="RecQ_Zn_bind"/>
    <property type="match status" value="1"/>
</dbReference>
<dbReference type="InterPro" id="IPR027417">
    <property type="entry name" value="P-loop_NTPase"/>
</dbReference>
<dbReference type="PROSITE" id="PS51192">
    <property type="entry name" value="HELICASE_ATP_BIND_1"/>
    <property type="match status" value="1"/>
</dbReference>
<comment type="similarity">
    <text evidence="1">Belongs to the helicase family. RecQ subfamily.</text>
</comment>
<dbReference type="NCBIfam" id="TIGR00614">
    <property type="entry name" value="recQ_fam"/>
    <property type="match status" value="1"/>
</dbReference>
<dbReference type="Proteomes" id="UP001597062">
    <property type="component" value="Unassembled WGS sequence"/>
</dbReference>
<keyword evidence="5 15" id="KW-0347">Helicase</keyword>
<proteinExistence type="inferred from homology"/>
<dbReference type="PANTHER" id="PTHR13710">
    <property type="entry name" value="DNA HELICASE RECQ FAMILY MEMBER"/>
    <property type="match status" value="1"/>
</dbReference>
<comment type="catalytic activity">
    <reaction evidence="9">
        <text>Couples ATP hydrolysis with the unwinding of duplex DNA by translocating in the 3'-5' direction.</text>
        <dbReference type="EC" id="5.6.2.4"/>
    </reaction>
</comment>
<evidence type="ECO:0000256" key="9">
    <source>
        <dbReference type="ARBA" id="ARBA00034617"/>
    </source>
</evidence>
<organism evidence="15 16">
    <name type="scientific">Tenacibaculum geojense</name>
    <dbReference type="NCBI Taxonomy" id="915352"/>
    <lineage>
        <taxon>Bacteria</taxon>
        <taxon>Pseudomonadati</taxon>
        <taxon>Bacteroidota</taxon>
        <taxon>Flavobacteriia</taxon>
        <taxon>Flavobacteriales</taxon>
        <taxon>Flavobacteriaceae</taxon>
        <taxon>Tenacibaculum</taxon>
    </lineage>
</organism>
<keyword evidence="8" id="KW-0413">Isomerase</keyword>
<evidence type="ECO:0000259" key="13">
    <source>
        <dbReference type="PROSITE" id="PS51192"/>
    </source>
</evidence>
<keyword evidence="7" id="KW-0238">DNA-binding</keyword>
<comment type="caution">
    <text evidence="15">The sequence shown here is derived from an EMBL/GenBank/DDBJ whole genome shotgun (WGS) entry which is preliminary data.</text>
</comment>
<evidence type="ECO:0000256" key="7">
    <source>
        <dbReference type="ARBA" id="ARBA00023125"/>
    </source>
</evidence>
<gene>
    <name evidence="15" type="ORF">ACFQ1U_10590</name>
</gene>
<dbReference type="PROSITE" id="PS51194">
    <property type="entry name" value="HELICASE_CTER"/>
    <property type="match status" value="1"/>
</dbReference>
<keyword evidence="6" id="KW-0067">ATP-binding</keyword>
<dbReference type="Gene3D" id="1.10.10.10">
    <property type="entry name" value="Winged helix-like DNA-binding domain superfamily/Winged helix DNA-binding domain"/>
    <property type="match status" value="1"/>
</dbReference>
<sequence>MFTPLQILQQYWGYTSFRDPQEKIIESILNNKDTIALLPTGGGKSICFQIPALIKNGVCIVISPLIALMQNQVESLQAKNIKATTIESGMTQDEIIVLFDNIRFGNYKFLYISPERLQSKFIQDKIAQLEVSLIAIDEAHCISEWGHDFRPSYLDIFKIREIHPKVPVIALTATANNQVLNDISNQLQLKEVEIFKKSFYRDNLAYQVHYTDDKLFKLNQIFNKTKGGAIVYVNTRKKTQTIAKYLIANGFKASSFHGGMLATEKKTVLQNWLANETPIIVATNAFGMGIDKPDVRVVVHFDIPSSIENYVQESGRAGRDHKKAFAVTLTNKADIHAAEKLFKYSIPTLEEVKNVHKKLYQHCQISFGELPENAFNFNFLAFCTKYNFTSNKAFTAIQILHNNGIIQFNNTHKQKSTIQFLVNSKQIINYSGNNLQRKNFINALLRMYSGLFEQDVKIDEYYLAKKAGVTSWTAIELLESLHQEGYINYQKSNNDSELVFLYPREDDKTINRIAKNIQTYLEQKDIKHQQLINFITRNSVCRSIQLLSYFNETSSKTCNMCDVCLKEKNASKTGSQAIINLLKERKEVTAKEMCTQLNLKEADILINLRYLLSEEIIGLNNYNQYFLR</sequence>
<evidence type="ECO:0000256" key="6">
    <source>
        <dbReference type="ARBA" id="ARBA00022840"/>
    </source>
</evidence>
<evidence type="ECO:0000256" key="8">
    <source>
        <dbReference type="ARBA" id="ARBA00023235"/>
    </source>
</evidence>
<keyword evidence="16" id="KW-1185">Reference proteome</keyword>
<evidence type="ECO:0000256" key="10">
    <source>
        <dbReference type="ARBA" id="ARBA00034808"/>
    </source>
</evidence>
<dbReference type="SUPFAM" id="SSF52540">
    <property type="entry name" value="P-loop containing nucleoside triphosphate hydrolases"/>
    <property type="match status" value="1"/>
</dbReference>
<keyword evidence="3" id="KW-0547">Nucleotide-binding</keyword>
<dbReference type="PANTHER" id="PTHR13710:SF105">
    <property type="entry name" value="ATP-DEPENDENT DNA HELICASE Q1"/>
    <property type="match status" value="1"/>
</dbReference>
<dbReference type="Pfam" id="PF00271">
    <property type="entry name" value="Helicase_C"/>
    <property type="match status" value="1"/>
</dbReference>